<dbReference type="SFLD" id="SFLDG00363">
    <property type="entry name" value="AMPS_(cytGST):_Alpha-__Mu-__Pi"/>
    <property type="match status" value="1"/>
</dbReference>
<evidence type="ECO:0000313" key="7">
    <source>
        <dbReference type="EMBL" id="KAK8733564.1"/>
    </source>
</evidence>
<dbReference type="CDD" id="cd03039">
    <property type="entry name" value="GST_N_Sigma_like"/>
    <property type="match status" value="1"/>
</dbReference>
<dbReference type="SUPFAM" id="SSF52833">
    <property type="entry name" value="Thioredoxin-like"/>
    <property type="match status" value="1"/>
</dbReference>
<keyword evidence="8" id="KW-1185">Reference proteome</keyword>
<comment type="caution">
    <text evidence="7">The sequence shown here is derived from an EMBL/GenBank/DDBJ whole genome shotgun (WGS) entry which is preliminary data.</text>
</comment>
<feature type="domain" description="GST N-terminal" evidence="5">
    <location>
        <begin position="2"/>
        <end position="79"/>
    </location>
</feature>
<dbReference type="EC" id="2.5.1.18" evidence="1"/>
<comment type="similarity">
    <text evidence="3">Belongs to the GST superfamily. Sigma family.</text>
</comment>
<keyword evidence="2" id="KW-0808">Transferase</keyword>
<reference evidence="7 8" key="1">
    <citation type="journal article" date="2024" name="BMC Genomics">
        <title>Genome assembly of redclaw crayfish (Cherax quadricarinatus) provides insights into its immune adaptation and hypoxia tolerance.</title>
        <authorList>
            <person name="Liu Z."/>
            <person name="Zheng J."/>
            <person name="Li H."/>
            <person name="Fang K."/>
            <person name="Wang S."/>
            <person name="He J."/>
            <person name="Zhou D."/>
            <person name="Weng S."/>
            <person name="Chi M."/>
            <person name="Gu Z."/>
            <person name="He J."/>
            <person name="Li F."/>
            <person name="Wang M."/>
        </authorList>
    </citation>
    <scope>NUCLEOTIDE SEQUENCE [LARGE SCALE GENOMIC DNA]</scope>
    <source>
        <strain evidence="7">ZL_2023a</strain>
    </source>
</reference>
<dbReference type="InterPro" id="IPR050213">
    <property type="entry name" value="GST_superfamily"/>
</dbReference>
<sequence>MPEYKLIYFNARGRAELARWIFAYGGIPYTDERIEKADWPDKKKSIPGGKLPVLMVDDKPLPQSLAIARYLAKQAGLVPTDDLEAAYCDALADTLSDVTGEGYKIMFSSQSEEEKKKIYREEFFPNVMAPVLERLNKRLQDREWFIDDKITWADLMISLVFGEVRKRKAELLDAYPAVITLVQKVRDNAAIKQHQETAPDTPF</sequence>
<feature type="domain" description="GST C-terminal" evidence="6">
    <location>
        <begin position="81"/>
        <end position="203"/>
    </location>
</feature>
<dbReference type="Pfam" id="PF02798">
    <property type="entry name" value="GST_N"/>
    <property type="match status" value="1"/>
</dbReference>
<dbReference type="PROSITE" id="PS50404">
    <property type="entry name" value="GST_NTER"/>
    <property type="match status" value="1"/>
</dbReference>
<dbReference type="InterPro" id="IPR036249">
    <property type="entry name" value="Thioredoxin-like_sf"/>
</dbReference>
<proteinExistence type="inferred from homology"/>
<dbReference type="PROSITE" id="PS50405">
    <property type="entry name" value="GST_CTER"/>
    <property type="match status" value="1"/>
</dbReference>
<dbReference type="SFLD" id="SFLDG01205">
    <property type="entry name" value="AMPS.1"/>
    <property type="match status" value="1"/>
</dbReference>
<dbReference type="FunFam" id="3.40.30.10:FF:000035">
    <property type="entry name" value="hematopoietic prostaglandin D synthase"/>
    <property type="match status" value="1"/>
</dbReference>
<evidence type="ECO:0000256" key="3">
    <source>
        <dbReference type="ARBA" id="ARBA00038317"/>
    </source>
</evidence>
<dbReference type="SUPFAM" id="SSF47616">
    <property type="entry name" value="GST C-terminal domain-like"/>
    <property type="match status" value="1"/>
</dbReference>
<evidence type="ECO:0000256" key="1">
    <source>
        <dbReference type="ARBA" id="ARBA00012452"/>
    </source>
</evidence>
<dbReference type="CDD" id="cd03192">
    <property type="entry name" value="GST_C_Sigma_like"/>
    <property type="match status" value="1"/>
</dbReference>
<dbReference type="EMBL" id="JARKIK010000053">
    <property type="protein sequence ID" value="KAK8733564.1"/>
    <property type="molecule type" value="Genomic_DNA"/>
</dbReference>
<dbReference type="Gene3D" id="1.20.1050.10">
    <property type="match status" value="1"/>
</dbReference>
<name>A0AAW0X1N9_CHEQU</name>
<dbReference type="GO" id="GO:0004364">
    <property type="term" value="F:glutathione transferase activity"/>
    <property type="evidence" value="ECO:0007669"/>
    <property type="project" value="UniProtKB-EC"/>
</dbReference>
<dbReference type="InterPro" id="IPR040079">
    <property type="entry name" value="Glutathione_S-Trfase"/>
</dbReference>
<dbReference type="InterPro" id="IPR010987">
    <property type="entry name" value="Glutathione-S-Trfase_C-like"/>
</dbReference>
<protein>
    <recommendedName>
        <fullName evidence="1">glutathione transferase</fullName>
        <ecNumber evidence="1">2.5.1.18</ecNumber>
    </recommendedName>
</protein>
<organism evidence="7 8">
    <name type="scientific">Cherax quadricarinatus</name>
    <name type="common">Australian red claw crayfish</name>
    <dbReference type="NCBI Taxonomy" id="27406"/>
    <lineage>
        <taxon>Eukaryota</taxon>
        <taxon>Metazoa</taxon>
        <taxon>Ecdysozoa</taxon>
        <taxon>Arthropoda</taxon>
        <taxon>Crustacea</taxon>
        <taxon>Multicrustacea</taxon>
        <taxon>Malacostraca</taxon>
        <taxon>Eumalacostraca</taxon>
        <taxon>Eucarida</taxon>
        <taxon>Decapoda</taxon>
        <taxon>Pleocyemata</taxon>
        <taxon>Astacidea</taxon>
        <taxon>Parastacoidea</taxon>
        <taxon>Parastacidae</taxon>
        <taxon>Cherax</taxon>
    </lineage>
</organism>
<comment type="catalytic activity">
    <reaction evidence="4">
        <text>RX + glutathione = an S-substituted glutathione + a halide anion + H(+)</text>
        <dbReference type="Rhea" id="RHEA:16437"/>
        <dbReference type="ChEBI" id="CHEBI:15378"/>
        <dbReference type="ChEBI" id="CHEBI:16042"/>
        <dbReference type="ChEBI" id="CHEBI:17792"/>
        <dbReference type="ChEBI" id="CHEBI:57925"/>
        <dbReference type="ChEBI" id="CHEBI:90779"/>
        <dbReference type="EC" id="2.5.1.18"/>
    </reaction>
</comment>
<gene>
    <name evidence="7" type="ORF">OTU49_006359</name>
</gene>
<dbReference type="GO" id="GO:0006749">
    <property type="term" value="P:glutathione metabolic process"/>
    <property type="evidence" value="ECO:0007669"/>
    <property type="project" value="TreeGrafter"/>
</dbReference>
<accession>A0AAW0X1N9</accession>
<dbReference type="Pfam" id="PF14497">
    <property type="entry name" value="GST_C_3"/>
    <property type="match status" value="1"/>
</dbReference>
<dbReference type="PANTHER" id="PTHR11571">
    <property type="entry name" value="GLUTATHIONE S-TRANSFERASE"/>
    <property type="match status" value="1"/>
</dbReference>
<dbReference type="SFLD" id="SFLDS00019">
    <property type="entry name" value="Glutathione_Transferase_(cytos"/>
    <property type="match status" value="1"/>
</dbReference>
<dbReference type="AlphaFoldDB" id="A0AAW0X1N9"/>
<dbReference type="PANTHER" id="PTHR11571:SF224">
    <property type="entry name" value="HEMATOPOIETIC PROSTAGLANDIN D SYNTHASE"/>
    <property type="match status" value="1"/>
</dbReference>
<evidence type="ECO:0000256" key="2">
    <source>
        <dbReference type="ARBA" id="ARBA00022679"/>
    </source>
</evidence>
<dbReference type="InterPro" id="IPR004045">
    <property type="entry name" value="Glutathione_S-Trfase_N"/>
</dbReference>
<evidence type="ECO:0000313" key="8">
    <source>
        <dbReference type="Proteomes" id="UP001445076"/>
    </source>
</evidence>
<dbReference type="InterPro" id="IPR036282">
    <property type="entry name" value="Glutathione-S-Trfase_C_sf"/>
</dbReference>
<evidence type="ECO:0000259" key="6">
    <source>
        <dbReference type="PROSITE" id="PS50405"/>
    </source>
</evidence>
<dbReference type="GO" id="GO:0004602">
    <property type="term" value="F:glutathione peroxidase activity"/>
    <property type="evidence" value="ECO:0007669"/>
    <property type="project" value="UniProtKB-ARBA"/>
</dbReference>
<evidence type="ECO:0000256" key="4">
    <source>
        <dbReference type="ARBA" id="ARBA00047960"/>
    </source>
</evidence>
<dbReference type="Proteomes" id="UP001445076">
    <property type="component" value="Unassembled WGS sequence"/>
</dbReference>
<evidence type="ECO:0000259" key="5">
    <source>
        <dbReference type="PROSITE" id="PS50404"/>
    </source>
</evidence>
<dbReference type="Gene3D" id="3.40.30.10">
    <property type="entry name" value="Glutaredoxin"/>
    <property type="match status" value="1"/>
</dbReference>
<dbReference type="InterPro" id="IPR004046">
    <property type="entry name" value="GST_C"/>
</dbReference>